<evidence type="ECO:0000256" key="3">
    <source>
        <dbReference type="ARBA" id="ARBA00022729"/>
    </source>
</evidence>
<evidence type="ECO:0000256" key="2">
    <source>
        <dbReference type="ARBA" id="ARBA00006929"/>
    </source>
</evidence>
<gene>
    <name evidence="7" type="primary">flgH</name>
    <name evidence="8" type="ORF">LRX75_05330</name>
</gene>
<keyword evidence="3 7" id="KW-0732">Signal</keyword>
<dbReference type="Proteomes" id="UP001139089">
    <property type="component" value="Unassembled WGS sequence"/>
</dbReference>
<keyword evidence="7" id="KW-0449">Lipoprotein</keyword>
<evidence type="ECO:0000313" key="8">
    <source>
        <dbReference type="EMBL" id="MCD7108464.1"/>
    </source>
</evidence>
<accession>A0A9X1NR39</accession>
<keyword evidence="4 7" id="KW-0472">Membrane</keyword>
<dbReference type="GO" id="GO:0003774">
    <property type="term" value="F:cytoskeletal motor activity"/>
    <property type="evidence" value="ECO:0007669"/>
    <property type="project" value="InterPro"/>
</dbReference>
<dbReference type="InterPro" id="IPR000527">
    <property type="entry name" value="Flag_Lring"/>
</dbReference>
<evidence type="ECO:0000256" key="5">
    <source>
        <dbReference type="ARBA" id="ARBA00023143"/>
    </source>
</evidence>
<dbReference type="PANTHER" id="PTHR34933:SF1">
    <property type="entry name" value="FLAGELLAR L-RING PROTEIN"/>
    <property type="match status" value="1"/>
</dbReference>
<organism evidence="8 9">
    <name type="scientific">Rhizobium quercicola</name>
    <dbReference type="NCBI Taxonomy" id="2901226"/>
    <lineage>
        <taxon>Bacteria</taxon>
        <taxon>Pseudomonadati</taxon>
        <taxon>Pseudomonadota</taxon>
        <taxon>Alphaproteobacteria</taxon>
        <taxon>Hyphomicrobiales</taxon>
        <taxon>Rhizobiaceae</taxon>
        <taxon>Rhizobium/Agrobacterium group</taxon>
        <taxon>Rhizobium</taxon>
    </lineage>
</organism>
<dbReference type="NCBIfam" id="NF001305">
    <property type="entry name" value="PRK00249.1-5"/>
    <property type="match status" value="1"/>
</dbReference>
<dbReference type="PANTHER" id="PTHR34933">
    <property type="entry name" value="FLAGELLAR L-RING PROTEIN"/>
    <property type="match status" value="1"/>
</dbReference>
<keyword evidence="8" id="KW-0282">Flagellum</keyword>
<keyword evidence="8" id="KW-0966">Cell projection</keyword>
<dbReference type="HAMAP" id="MF_00415">
    <property type="entry name" value="FlgH"/>
    <property type="match status" value="1"/>
</dbReference>
<keyword evidence="6 7" id="KW-0998">Cell outer membrane</keyword>
<keyword evidence="9" id="KW-1185">Reference proteome</keyword>
<dbReference type="EMBL" id="JAJOZR010000003">
    <property type="protein sequence ID" value="MCD7108464.1"/>
    <property type="molecule type" value="Genomic_DNA"/>
</dbReference>
<comment type="similarity">
    <text evidence="2 7">Belongs to the FlgH family.</text>
</comment>
<proteinExistence type="inferred from homology"/>
<comment type="subunit">
    <text evidence="7">The basal body constitutes a major portion of the flagellar organelle and consists of four rings (L,P,S, and M) mounted on a central rod.</text>
</comment>
<dbReference type="PROSITE" id="PS51257">
    <property type="entry name" value="PROKAR_LIPOPROTEIN"/>
    <property type="match status" value="1"/>
</dbReference>
<evidence type="ECO:0000256" key="7">
    <source>
        <dbReference type="HAMAP-Rule" id="MF_00415"/>
    </source>
</evidence>
<reference evidence="8" key="1">
    <citation type="submission" date="2021-12" db="EMBL/GenBank/DDBJ databases">
        <authorList>
            <person name="Li Y."/>
        </authorList>
    </citation>
    <scope>NUCLEOTIDE SEQUENCE</scope>
    <source>
        <strain evidence="8">DKSPLA3</strain>
    </source>
</reference>
<evidence type="ECO:0000256" key="1">
    <source>
        <dbReference type="ARBA" id="ARBA00002591"/>
    </source>
</evidence>
<dbReference type="GO" id="GO:0009427">
    <property type="term" value="C:bacterial-type flagellum basal body, distal rod, L ring"/>
    <property type="evidence" value="ECO:0007669"/>
    <property type="project" value="InterPro"/>
</dbReference>
<dbReference type="GO" id="GO:0009279">
    <property type="term" value="C:cell outer membrane"/>
    <property type="evidence" value="ECO:0007669"/>
    <property type="project" value="UniProtKB-SubCell"/>
</dbReference>
<name>A0A9X1NR39_9HYPH</name>
<dbReference type="PRINTS" id="PR01008">
    <property type="entry name" value="FLGLRINGFLGH"/>
</dbReference>
<comment type="function">
    <text evidence="1 7">Assembles around the rod to form the L-ring and probably protects the motor/basal body from shearing forces during rotation.</text>
</comment>
<sequence>MNIRLSAALAASLLTGCQSSLHDVGRAPAMSPIGSGLQYTQTPQLAMYPKEPHQVASGYSLWSDQQSALFKDARAMKIGDIITVDIRIDDKASFDNKTDRKRTNDSGYNVGAAGNSQTSDFAWKGNLDYGSNTSTKGEGTTERSEKLVLLVAAVVTGVLENGNLLISGSQEVRVNHELRILNVAGIVRPQDVDAKNMISYDKIAEARISYGGRGRLTEVQQPPWGQQVMDIISPL</sequence>
<dbReference type="Pfam" id="PF02107">
    <property type="entry name" value="FlgH"/>
    <property type="match status" value="1"/>
</dbReference>
<protein>
    <recommendedName>
        <fullName evidence="7">Flagellar L-ring protein</fullName>
    </recommendedName>
    <alternativeName>
        <fullName evidence="7">Basal body L-ring protein</fullName>
    </alternativeName>
</protein>
<keyword evidence="8" id="KW-0969">Cilium</keyword>
<evidence type="ECO:0000256" key="6">
    <source>
        <dbReference type="ARBA" id="ARBA00023237"/>
    </source>
</evidence>
<dbReference type="GO" id="GO:0071973">
    <property type="term" value="P:bacterial-type flagellum-dependent cell motility"/>
    <property type="evidence" value="ECO:0007669"/>
    <property type="project" value="InterPro"/>
</dbReference>
<comment type="caution">
    <text evidence="8">The sequence shown here is derived from an EMBL/GenBank/DDBJ whole genome shotgun (WGS) entry which is preliminary data.</text>
</comment>
<dbReference type="AlphaFoldDB" id="A0A9X1NR39"/>
<evidence type="ECO:0000313" key="9">
    <source>
        <dbReference type="Proteomes" id="UP001139089"/>
    </source>
</evidence>
<evidence type="ECO:0000256" key="4">
    <source>
        <dbReference type="ARBA" id="ARBA00023136"/>
    </source>
</evidence>
<comment type="subcellular location">
    <subcellularLocation>
        <location evidence="7">Cell outer membrane</location>
        <topology evidence="7">Lipid-anchor</topology>
    </subcellularLocation>
    <subcellularLocation>
        <location evidence="7">Bacterial flagellum basal body</location>
    </subcellularLocation>
</comment>
<keyword evidence="5 7" id="KW-0975">Bacterial flagellum</keyword>
<dbReference type="RefSeq" id="WP_113149157.1">
    <property type="nucleotide sequence ID" value="NZ_JAJOZR010000003.1"/>
</dbReference>